<dbReference type="RefSeq" id="WP_271882417.1">
    <property type="nucleotide sequence ID" value="NZ_CP067136.1"/>
</dbReference>
<sequence>MAHHLDITYCTGCNWLLRAGWYAQECLSTFGSDLRVTLIPDDSGGVFRIALEGVQIWDRKTDGGFPEIRVLKQTIRDRIAPDRPLGHLDRSGG</sequence>
<dbReference type="InterPro" id="IPR011893">
    <property type="entry name" value="Selenoprotein_Rdx-typ"/>
</dbReference>
<gene>
    <name evidence="2" type="ORF">JHX87_03580</name>
</gene>
<dbReference type="InterPro" id="IPR036249">
    <property type="entry name" value="Thioredoxin-like_sf"/>
</dbReference>
<dbReference type="Pfam" id="PF10262">
    <property type="entry name" value="Rdx"/>
    <property type="match status" value="1"/>
</dbReference>
<dbReference type="NCBIfam" id="TIGR02174">
    <property type="entry name" value="CXXU_selWTH"/>
    <property type="match status" value="1"/>
</dbReference>
<name>A0ABY7SLP9_9RHOB</name>
<dbReference type="SUPFAM" id="SSF52833">
    <property type="entry name" value="Thioredoxin-like"/>
    <property type="match status" value="1"/>
</dbReference>
<proteinExistence type="predicted"/>
<protein>
    <submittedName>
        <fullName evidence="2">SelT/SelW/SelH family protein</fullName>
    </submittedName>
</protein>
<reference evidence="2 3" key="1">
    <citation type="submission" date="2021-01" db="EMBL/GenBank/DDBJ databases">
        <title>Biogeographic distribution of Paracoccus.</title>
        <authorList>
            <person name="Hollensteiner J."/>
            <person name="Leineberger J."/>
            <person name="Brinkhoff T."/>
            <person name="Daniel R."/>
        </authorList>
    </citation>
    <scope>NUCLEOTIDE SEQUENCE [LARGE SCALE GENOMIC DNA]</scope>
    <source>
        <strain evidence="2 3">KCTC 22803</strain>
    </source>
</reference>
<dbReference type="Proteomes" id="UP001219349">
    <property type="component" value="Chromosome"/>
</dbReference>
<dbReference type="PANTHER" id="PTHR36417:SF2">
    <property type="entry name" value="SELENOPROTEIN DOMAIN PROTEIN (AFU_ORTHOLOGUE AFUA_1G05220)"/>
    <property type="match status" value="1"/>
</dbReference>
<evidence type="ECO:0000313" key="3">
    <source>
        <dbReference type="Proteomes" id="UP001219349"/>
    </source>
</evidence>
<dbReference type="EMBL" id="CP067136">
    <property type="protein sequence ID" value="WCR07919.1"/>
    <property type="molecule type" value="Genomic_DNA"/>
</dbReference>
<dbReference type="PANTHER" id="PTHR36417">
    <property type="entry name" value="SELENOPROTEIN DOMAIN PROTEIN (AFU_ORTHOLOGUE AFUA_1G05220)"/>
    <property type="match status" value="1"/>
</dbReference>
<keyword evidence="3" id="KW-1185">Reference proteome</keyword>
<dbReference type="Gene3D" id="3.40.30.10">
    <property type="entry name" value="Glutaredoxin"/>
    <property type="match status" value="1"/>
</dbReference>
<evidence type="ECO:0000256" key="1">
    <source>
        <dbReference type="ARBA" id="ARBA00023284"/>
    </source>
</evidence>
<keyword evidence="1" id="KW-0676">Redox-active center</keyword>
<accession>A0ABY7SLP9</accession>
<organism evidence="2 3">
    <name type="scientific">Paracoccus fistulariae</name>
    <dbReference type="NCBI Taxonomy" id="658446"/>
    <lineage>
        <taxon>Bacteria</taxon>
        <taxon>Pseudomonadati</taxon>
        <taxon>Pseudomonadota</taxon>
        <taxon>Alphaproteobacteria</taxon>
        <taxon>Rhodobacterales</taxon>
        <taxon>Paracoccaceae</taxon>
        <taxon>Paracoccus</taxon>
    </lineage>
</organism>
<evidence type="ECO:0000313" key="2">
    <source>
        <dbReference type="EMBL" id="WCR07919.1"/>
    </source>
</evidence>